<evidence type="ECO:0000313" key="2">
    <source>
        <dbReference type="Proteomes" id="UP001165653"/>
    </source>
</evidence>
<gene>
    <name evidence="1" type="ORF">OJ996_05790</name>
</gene>
<name>A0ABT3FZR1_9BACT</name>
<evidence type="ECO:0000313" key="1">
    <source>
        <dbReference type="EMBL" id="MCW1913073.1"/>
    </source>
</evidence>
<keyword evidence="2" id="KW-1185">Reference proteome</keyword>
<dbReference type="SUPFAM" id="SSF56672">
    <property type="entry name" value="DNA/RNA polymerases"/>
    <property type="match status" value="1"/>
</dbReference>
<comment type="caution">
    <text evidence="1">The sequence shown here is derived from an EMBL/GenBank/DDBJ whole genome shotgun (WGS) entry which is preliminary data.</text>
</comment>
<protein>
    <recommendedName>
        <fullName evidence="3">DNA-directed DNA polymerase</fullName>
    </recommendedName>
</protein>
<sequence>MEFNLTDHYADGTSVIIGFDSEYVAAALDVGLSAREAKQQAWNAGKKKQFIKQLLGSKGEELPKIKEPKPIVRKKNDVVSYQAHVISAGGTYDWFKLMEPGQRMTLGGLIKEVLSKGMEDRTLKVWPKRVHLAVHWSLADLTSFSNFDALKTVFDGLRKTYASVQEPHCFYFWDRNNNKREIELSLFDTTLLAPDERKLEVLGEMLGDKKVEIPDGAIENMRKFSEEDPELFREYGLADARIAAKWLVFTTSIANELLGTDVPPLTLGSIATNLVLKLWETNDIDRLEVLGLERFKDETGKWQERFQANREAYENDARSAFHGGRNETYFFGATAEDDWCDWDLVGAYVTALSTLGIPDWERIRKPRSLHEFGPDTYGAASVKFSFPADTRFPCLPVRGENSLIFPLQGVSMATAPEIELALRLGARMRILNDIAYIMPMKEARPFELLSQLVTDRRAELEAQLGQDSAPEKMIKTIGNSAYGKLAQGLRRRRVFDTRAALMTEIPASKITNPYMASHVTGLIRAVLAEILNAIPREYQVVSATTDGFITNAPIPEVLAAAQGRLSTYLMEARHRFDPKSKAIIKLKHLVRQVLAWRTRGQATMKRGEVEDVDGILLAKAGISVPRGYEDPNSFIIEKFIERDPAAPKDEVVRGRGLREIYEARGRVDFNMKLLFIANRMDFDWKRVCSHAPGSVGTRPIRGTDHVFFSTIALPSAESYALLRHEWTNFSKGRETFLKTEEDLHGFERYLGVMRKPGLAKPRKGTTGVTVLLRMFLRGYVRSRLGLDRALSNDKLAKAISELGFKVKVSDVENAVRFQVIEGCLRPTPEVNHAISLLKSRFPTFDPEELMVLGSDPLEYNKDLHAELAGADPRQLTLWSDLADSA</sequence>
<evidence type="ECO:0008006" key="3">
    <source>
        <dbReference type="Google" id="ProtNLM"/>
    </source>
</evidence>
<dbReference type="Proteomes" id="UP001165653">
    <property type="component" value="Unassembled WGS sequence"/>
</dbReference>
<dbReference type="InterPro" id="IPR043502">
    <property type="entry name" value="DNA/RNA_pol_sf"/>
</dbReference>
<reference evidence="1" key="1">
    <citation type="submission" date="2022-10" db="EMBL/GenBank/DDBJ databases">
        <title>Luteolibacter sp. GHJ8, whole genome shotgun sequencing project.</title>
        <authorList>
            <person name="Zhao G."/>
            <person name="Shen L."/>
        </authorList>
    </citation>
    <scope>NUCLEOTIDE SEQUENCE</scope>
    <source>
        <strain evidence="1">GHJ8</strain>
    </source>
</reference>
<accession>A0ABT3FZR1</accession>
<proteinExistence type="predicted"/>
<organism evidence="1 2">
    <name type="scientific">Luteolibacter rhizosphaerae</name>
    <dbReference type="NCBI Taxonomy" id="2989719"/>
    <lineage>
        <taxon>Bacteria</taxon>
        <taxon>Pseudomonadati</taxon>
        <taxon>Verrucomicrobiota</taxon>
        <taxon>Verrucomicrobiia</taxon>
        <taxon>Verrucomicrobiales</taxon>
        <taxon>Verrucomicrobiaceae</taxon>
        <taxon>Luteolibacter</taxon>
    </lineage>
</organism>
<dbReference type="EMBL" id="JAPDDR010000002">
    <property type="protein sequence ID" value="MCW1913073.1"/>
    <property type="molecule type" value="Genomic_DNA"/>
</dbReference>
<dbReference type="RefSeq" id="WP_264512139.1">
    <property type="nucleotide sequence ID" value="NZ_JAPDDR010000002.1"/>
</dbReference>